<dbReference type="Pfam" id="PF21530">
    <property type="entry name" value="Pif1_2B_dom"/>
    <property type="match status" value="1"/>
</dbReference>
<dbReference type="AlphaFoldDB" id="A0AAG5D1S3"/>
<dbReference type="PANTHER" id="PTHR23274:SF51">
    <property type="entry name" value="OS03G0423850 PROTEIN"/>
    <property type="match status" value="1"/>
</dbReference>
<organism evidence="2 3">
    <name type="scientific">Anopheles atroparvus</name>
    <name type="common">European mosquito</name>
    <dbReference type="NCBI Taxonomy" id="41427"/>
    <lineage>
        <taxon>Eukaryota</taxon>
        <taxon>Metazoa</taxon>
        <taxon>Ecdysozoa</taxon>
        <taxon>Arthropoda</taxon>
        <taxon>Hexapoda</taxon>
        <taxon>Insecta</taxon>
        <taxon>Pterygota</taxon>
        <taxon>Neoptera</taxon>
        <taxon>Endopterygota</taxon>
        <taxon>Diptera</taxon>
        <taxon>Nematocera</taxon>
        <taxon>Culicoidea</taxon>
        <taxon>Culicidae</taxon>
        <taxon>Anophelinae</taxon>
        <taxon>Anopheles</taxon>
    </lineage>
</organism>
<evidence type="ECO:0000313" key="2">
    <source>
        <dbReference type="EnsemblMetazoa" id="ENSAATROPP005116"/>
    </source>
</evidence>
<dbReference type="EnsemblMetazoa" id="ENSAATROPT005531">
    <property type="protein sequence ID" value="ENSAATROPP005116"/>
    <property type="gene ID" value="ENSAATROPG004449"/>
</dbReference>
<dbReference type="GO" id="GO:0006260">
    <property type="term" value="P:DNA replication"/>
    <property type="evidence" value="ECO:0007669"/>
    <property type="project" value="TreeGrafter"/>
</dbReference>
<dbReference type="SUPFAM" id="SSF52540">
    <property type="entry name" value="P-loop containing nucleoside triphosphate hydrolases"/>
    <property type="match status" value="1"/>
</dbReference>
<dbReference type="CDD" id="cd18809">
    <property type="entry name" value="SF1_C_RecD"/>
    <property type="match status" value="1"/>
</dbReference>
<reference evidence="2" key="1">
    <citation type="submission" date="2024-04" db="UniProtKB">
        <authorList>
            <consortium name="EnsemblMetazoa"/>
        </authorList>
    </citation>
    <scope>IDENTIFICATION</scope>
    <source>
        <strain evidence="2">EBRO</strain>
    </source>
</reference>
<dbReference type="GO" id="GO:0005657">
    <property type="term" value="C:replication fork"/>
    <property type="evidence" value="ECO:0007669"/>
    <property type="project" value="TreeGrafter"/>
</dbReference>
<dbReference type="PANTHER" id="PTHR23274">
    <property type="entry name" value="DNA HELICASE-RELATED"/>
    <property type="match status" value="1"/>
</dbReference>
<feature type="domain" description="DNA helicase Pif1-like 2B" evidence="1">
    <location>
        <begin position="25"/>
        <end position="70"/>
    </location>
</feature>
<keyword evidence="3" id="KW-1185">Reference proteome</keyword>
<sequence length="177" mass="19687">MLLGAQYKSIDTTTNIDESINFPTEFLKSLDPPGLPPHRLLLKEGAPIILLRNLLPPKLCNGTKLCVTKLRSNVIEAIILTRKGEGETVVIPRIPLIPTDLPFDYKRLQFPVRLAFAITINKSQGQTMKHCGVDLRSPCFSHGQFYVACSRVGSPSNLFVCTEGKTKNIVYQQVLQP</sequence>
<accession>A0AAG5D1S3</accession>
<dbReference type="InterPro" id="IPR027417">
    <property type="entry name" value="P-loop_NTPase"/>
</dbReference>
<protein>
    <recommendedName>
        <fullName evidence="1">DNA helicase Pif1-like 2B domain-containing protein</fullName>
    </recommendedName>
</protein>
<dbReference type="InterPro" id="IPR049163">
    <property type="entry name" value="Pif1-like_2B_dom"/>
</dbReference>
<name>A0AAG5D1S3_ANOAO</name>
<dbReference type="Proteomes" id="UP000075880">
    <property type="component" value="Unassembled WGS sequence"/>
</dbReference>
<evidence type="ECO:0000313" key="3">
    <source>
        <dbReference type="Proteomes" id="UP000075880"/>
    </source>
</evidence>
<evidence type="ECO:0000259" key="1">
    <source>
        <dbReference type="Pfam" id="PF21530"/>
    </source>
</evidence>
<proteinExistence type="predicted"/>